<name>A0A9J8B2B1_CYPCA</name>
<accession>A0A9J8B2B1</accession>
<feature type="region of interest" description="Disordered" evidence="1">
    <location>
        <begin position="175"/>
        <end position="231"/>
    </location>
</feature>
<dbReference type="InterPro" id="IPR027921">
    <property type="entry name" value="NOPCHAP1"/>
</dbReference>
<evidence type="ECO:0000313" key="3">
    <source>
        <dbReference type="Ensembl" id="ENSCCRP00000150893.1"/>
    </source>
</evidence>
<reference evidence="3" key="2">
    <citation type="submission" date="2025-09" db="UniProtKB">
        <authorList>
            <consortium name="Ensembl"/>
        </authorList>
    </citation>
    <scope>IDENTIFICATION</scope>
</reference>
<dbReference type="Ensembl" id="ENSCCRT00000141356.1">
    <property type="protein sequence ID" value="ENSCCRP00000150893.1"/>
    <property type="gene ID" value="ENSCCRG00000078203.1"/>
</dbReference>
<dbReference type="Proteomes" id="UP001108240">
    <property type="component" value="Unplaced"/>
</dbReference>
<dbReference type="PANTHER" id="PTHR28674">
    <property type="entry name" value="SIMILAR TO DNA SEGMENT, CHR 10, WAYNE STATE UNIVERSITY 102,-EXPRESSED"/>
    <property type="match status" value="1"/>
</dbReference>
<proteinExistence type="predicted"/>
<evidence type="ECO:0000256" key="2">
    <source>
        <dbReference type="SAM" id="Phobius"/>
    </source>
</evidence>
<dbReference type="GeneTree" id="ENSGT00940000165155"/>
<protein>
    <submittedName>
        <fullName evidence="3">NOP protein chaperone 1</fullName>
    </submittedName>
</protein>
<dbReference type="PANTHER" id="PTHR28674:SF1">
    <property type="entry name" value="NOP PROTEIN CHAPERONE 1"/>
    <property type="match status" value="1"/>
</dbReference>
<feature type="compositionally biased region" description="Acidic residues" evidence="1">
    <location>
        <begin position="175"/>
        <end position="186"/>
    </location>
</feature>
<dbReference type="OMA" id="ACIREDT"/>
<organism evidence="3 4">
    <name type="scientific">Cyprinus carpio carpio</name>
    <dbReference type="NCBI Taxonomy" id="630221"/>
    <lineage>
        <taxon>Eukaryota</taxon>
        <taxon>Metazoa</taxon>
        <taxon>Chordata</taxon>
        <taxon>Craniata</taxon>
        <taxon>Vertebrata</taxon>
        <taxon>Euteleostomi</taxon>
        <taxon>Actinopterygii</taxon>
        <taxon>Neopterygii</taxon>
        <taxon>Teleostei</taxon>
        <taxon>Ostariophysi</taxon>
        <taxon>Cypriniformes</taxon>
        <taxon>Cyprinidae</taxon>
        <taxon>Cyprininae</taxon>
        <taxon>Cyprinus</taxon>
    </lineage>
</organism>
<evidence type="ECO:0000313" key="4">
    <source>
        <dbReference type="Proteomes" id="UP001108240"/>
    </source>
</evidence>
<dbReference type="GO" id="GO:0062064">
    <property type="term" value="F:box C/D methylation guide snoRNP complex binding"/>
    <property type="evidence" value="ECO:0007669"/>
    <property type="project" value="TreeGrafter"/>
</dbReference>
<keyword evidence="2" id="KW-0812">Transmembrane</keyword>
<evidence type="ECO:0000256" key="1">
    <source>
        <dbReference type="SAM" id="MobiDB-lite"/>
    </source>
</evidence>
<keyword evidence="2" id="KW-0472">Membrane</keyword>
<keyword evidence="4" id="KW-1185">Reference proteome</keyword>
<dbReference type="Pfam" id="PF15370">
    <property type="entry name" value="NOPCHAP1"/>
    <property type="match status" value="1"/>
</dbReference>
<feature type="transmembrane region" description="Helical" evidence="2">
    <location>
        <begin position="7"/>
        <end position="30"/>
    </location>
</feature>
<keyword evidence="2" id="KW-1133">Transmembrane helix</keyword>
<reference evidence="3" key="1">
    <citation type="submission" date="2025-08" db="UniProtKB">
        <authorList>
            <consortium name="Ensembl"/>
        </authorList>
    </citation>
    <scope>IDENTIFICATION</scope>
</reference>
<sequence length="231" mass="25538">MLCYVMLCYVMLCYVMLCYVMLFVNSTVLFSCRPARTSKPLEGANSGSTIQHGSYYVVQKHMWTQVNLSCTCEELTMAQTQNSTRKASSRDLLTCGNGKGIHEKLLLNSKSASLQTARVPRSSVLDRLQGFLPQMAQANESLRRQMDEAPAGFFDIESVEDAEKVIEMDVALVELEDSDSSEEDESSSSSSSSSEEDSSEEEVQTVTAKTLKLPGDGKRKANIQVLEKKGE</sequence>
<feature type="compositionally biased region" description="Acidic residues" evidence="1">
    <location>
        <begin position="194"/>
        <end position="203"/>
    </location>
</feature>
<dbReference type="AlphaFoldDB" id="A0A9J8B2B1"/>
<dbReference type="GO" id="GO:0000492">
    <property type="term" value="P:box C/D snoRNP assembly"/>
    <property type="evidence" value="ECO:0007669"/>
    <property type="project" value="InterPro"/>
</dbReference>